<dbReference type="Gene3D" id="2.60.410.10">
    <property type="entry name" value="D-Ala-D-Ala carboxypeptidase, C-terminal domain"/>
    <property type="match status" value="1"/>
</dbReference>
<dbReference type="Proteomes" id="UP000283442">
    <property type="component" value="Unassembled WGS sequence"/>
</dbReference>
<dbReference type="InterPro" id="IPR012907">
    <property type="entry name" value="Peptidase_S11_C"/>
</dbReference>
<keyword evidence="8" id="KW-0378">Hydrolase</keyword>
<dbReference type="PANTHER" id="PTHR21581:SF33">
    <property type="entry name" value="D-ALANYL-D-ALANINE CARBOXYPEPTIDASE DACB"/>
    <property type="match status" value="1"/>
</dbReference>
<keyword evidence="7" id="KW-0732">Signal</keyword>
<evidence type="ECO:0000256" key="7">
    <source>
        <dbReference type="ARBA" id="ARBA00022729"/>
    </source>
</evidence>
<dbReference type="UniPathway" id="UPA00219"/>
<gene>
    <name evidence="17" type="ORF">DW674_01955</name>
</gene>
<keyword evidence="6" id="KW-0645">Protease</keyword>
<feature type="domain" description="Peptidase S11 D-Ala-D-Ala carboxypeptidase A C-terminal" evidence="16">
    <location>
        <begin position="307"/>
        <end position="395"/>
    </location>
</feature>
<keyword evidence="9" id="KW-0133">Cell shape</keyword>
<dbReference type="EMBL" id="QRHE01000001">
    <property type="protein sequence ID" value="RHF53642.1"/>
    <property type="molecule type" value="Genomic_DNA"/>
</dbReference>
<dbReference type="InterPro" id="IPR012338">
    <property type="entry name" value="Beta-lactam/transpept-like"/>
</dbReference>
<dbReference type="SUPFAM" id="SSF56601">
    <property type="entry name" value="beta-lactamase/transpeptidase-like"/>
    <property type="match status" value="1"/>
</dbReference>
<comment type="pathway">
    <text evidence="2">Cell wall biogenesis; peptidoglycan biosynthesis.</text>
</comment>
<dbReference type="GO" id="GO:0071555">
    <property type="term" value="P:cell wall organization"/>
    <property type="evidence" value="ECO:0007669"/>
    <property type="project" value="UniProtKB-KW"/>
</dbReference>
<feature type="active site" description="Acyl-ester intermediate" evidence="13">
    <location>
        <position position="98"/>
    </location>
</feature>
<evidence type="ECO:0000259" key="16">
    <source>
        <dbReference type="SMART" id="SM00936"/>
    </source>
</evidence>
<dbReference type="GO" id="GO:0008360">
    <property type="term" value="P:regulation of cell shape"/>
    <property type="evidence" value="ECO:0007669"/>
    <property type="project" value="UniProtKB-KW"/>
</dbReference>
<dbReference type="SMART" id="SM00936">
    <property type="entry name" value="PBP5_C"/>
    <property type="match status" value="1"/>
</dbReference>
<accession>A0A414P096</accession>
<dbReference type="Pfam" id="PF00768">
    <property type="entry name" value="Peptidase_S11"/>
    <property type="match status" value="1"/>
</dbReference>
<dbReference type="PRINTS" id="PR00725">
    <property type="entry name" value="DADACBPTASE1"/>
</dbReference>
<dbReference type="AlphaFoldDB" id="A0A414P096"/>
<evidence type="ECO:0000256" key="15">
    <source>
        <dbReference type="RuleBase" id="RU004016"/>
    </source>
</evidence>
<feature type="active site" evidence="13">
    <location>
        <position position="153"/>
    </location>
</feature>
<dbReference type="GO" id="GO:0009252">
    <property type="term" value="P:peptidoglycan biosynthetic process"/>
    <property type="evidence" value="ECO:0007669"/>
    <property type="project" value="UniProtKB-UniPathway"/>
</dbReference>
<comment type="caution">
    <text evidence="17">The sequence shown here is derived from an EMBL/GenBank/DDBJ whole genome shotgun (WGS) entry which is preliminary data.</text>
</comment>
<keyword evidence="10" id="KW-0573">Peptidoglycan synthesis</keyword>
<evidence type="ECO:0000256" key="6">
    <source>
        <dbReference type="ARBA" id="ARBA00022670"/>
    </source>
</evidence>
<dbReference type="EC" id="3.4.16.4" evidence="4"/>
<evidence type="ECO:0000256" key="13">
    <source>
        <dbReference type="PIRSR" id="PIRSR618044-1"/>
    </source>
</evidence>
<dbReference type="Gene3D" id="3.40.710.10">
    <property type="entry name" value="DD-peptidase/beta-lactamase superfamily"/>
    <property type="match status" value="1"/>
</dbReference>
<protein>
    <recommendedName>
        <fullName evidence="4">serine-type D-Ala-D-Ala carboxypeptidase</fullName>
        <ecNumber evidence="4">3.4.16.4</ecNumber>
    </recommendedName>
</protein>
<reference evidence="17 18" key="1">
    <citation type="submission" date="2018-08" db="EMBL/GenBank/DDBJ databases">
        <title>A genome reference for cultivated species of the human gut microbiota.</title>
        <authorList>
            <person name="Zou Y."/>
            <person name="Xue W."/>
            <person name="Luo G."/>
        </authorList>
    </citation>
    <scope>NUCLEOTIDE SEQUENCE [LARGE SCALE GENOMIC DNA]</scope>
    <source>
        <strain evidence="17 18">AM25-21AC</strain>
    </source>
</reference>
<evidence type="ECO:0000256" key="4">
    <source>
        <dbReference type="ARBA" id="ARBA00012448"/>
    </source>
</evidence>
<dbReference type="GO" id="GO:0006508">
    <property type="term" value="P:proteolysis"/>
    <property type="evidence" value="ECO:0007669"/>
    <property type="project" value="UniProtKB-KW"/>
</dbReference>
<dbReference type="InterPro" id="IPR018044">
    <property type="entry name" value="Peptidase_S11"/>
</dbReference>
<dbReference type="PANTHER" id="PTHR21581">
    <property type="entry name" value="D-ALANYL-D-ALANINE CARBOXYPEPTIDASE"/>
    <property type="match status" value="1"/>
</dbReference>
<dbReference type="SUPFAM" id="SSF69189">
    <property type="entry name" value="Penicillin-binding protein associated domain"/>
    <property type="match status" value="1"/>
</dbReference>
<proteinExistence type="inferred from homology"/>
<dbReference type="InterPro" id="IPR001967">
    <property type="entry name" value="Peptidase_S11_N"/>
</dbReference>
<evidence type="ECO:0000256" key="1">
    <source>
        <dbReference type="ARBA" id="ARBA00003217"/>
    </source>
</evidence>
<evidence type="ECO:0000256" key="10">
    <source>
        <dbReference type="ARBA" id="ARBA00022984"/>
    </source>
</evidence>
<evidence type="ECO:0000256" key="9">
    <source>
        <dbReference type="ARBA" id="ARBA00022960"/>
    </source>
</evidence>
<dbReference type="InterPro" id="IPR037167">
    <property type="entry name" value="Peptidase_S11_C_sf"/>
</dbReference>
<feature type="binding site" evidence="14">
    <location>
        <position position="259"/>
    </location>
    <ligand>
        <name>substrate</name>
    </ligand>
</feature>
<feature type="active site" description="Proton acceptor" evidence="13">
    <location>
        <position position="101"/>
    </location>
</feature>
<dbReference type="OrthoDB" id="9791132at2"/>
<dbReference type="Pfam" id="PF07943">
    <property type="entry name" value="PBP5_C"/>
    <property type="match status" value="1"/>
</dbReference>
<organism evidence="17 18">
    <name type="scientific">Mitsuokella multacida</name>
    <dbReference type="NCBI Taxonomy" id="52226"/>
    <lineage>
        <taxon>Bacteria</taxon>
        <taxon>Bacillati</taxon>
        <taxon>Bacillota</taxon>
        <taxon>Negativicutes</taxon>
        <taxon>Selenomonadales</taxon>
        <taxon>Selenomonadaceae</taxon>
        <taxon>Mitsuokella</taxon>
    </lineage>
</organism>
<evidence type="ECO:0000256" key="11">
    <source>
        <dbReference type="ARBA" id="ARBA00023316"/>
    </source>
</evidence>
<evidence type="ECO:0000256" key="14">
    <source>
        <dbReference type="PIRSR" id="PIRSR618044-2"/>
    </source>
</evidence>
<keyword evidence="5 17" id="KW-0121">Carboxypeptidase</keyword>
<keyword evidence="11" id="KW-0961">Cell wall biogenesis/degradation</keyword>
<evidence type="ECO:0000313" key="18">
    <source>
        <dbReference type="Proteomes" id="UP000283442"/>
    </source>
</evidence>
<dbReference type="GO" id="GO:0009002">
    <property type="term" value="F:serine-type D-Ala-D-Ala carboxypeptidase activity"/>
    <property type="evidence" value="ECO:0007669"/>
    <property type="project" value="UniProtKB-EC"/>
</dbReference>
<comment type="catalytic activity">
    <reaction evidence="12">
        <text>Preferential cleavage: (Ac)2-L-Lys-D-Ala-|-D-Ala. Also transpeptidation of peptidyl-alanyl moieties that are N-acyl substituents of D-alanine.</text>
        <dbReference type="EC" id="3.4.16.4"/>
    </reaction>
</comment>
<comment type="similarity">
    <text evidence="3 15">Belongs to the peptidase S11 family.</text>
</comment>
<evidence type="ECO:0000313" key="17">
    <source>
        <dbReference type="EMBL" id="RHF53642.1"/>
    </source>
</evidence>
<evidence type="ECO:0000256" key="2">
    <source>
        <dbReference type="ARBA" id="ARBA00004752"/>
    </source>
</evidence>
<sequence>MREYKEFEFRLKQRRIGRLLLAGGLALAFFVPQIAATPVQAEAVYDIKEMPRPDIPGLVISPDDPLQNLTARSAVVIDAASGQVIYERNKDERRFPASTTKIMTLILALEHSNMDDMVTVSSNAAGTEGSTLWLEAGEKIRMGDLLYGMMMHSGNDATVAVAEHIAGSVDKFAAMMTAKAHEIGAVNTNFANANGLPREDHYTTAYDLAKITAYGYRVPGFEQIVSTKEIDFDWVKDPSHHLRNENQMLWLYRGANGVKTGYTDAAGRCLVSGAKKDGLQLVAVVLDSVYMWNDSIKLLDYGFAHVEPDTIVKEGDTAGYANVAGGTGRKLPLKAAETLTLAKLKGEGEAYKTRIEADDLRAPIKEGDTVGRLVVELDGKEVASTDLLAGADITRRSFFLTVWNFLRSLVKG</sequence>
<name>A0A414P096_9FIRM</name>
<evidence type="ECO:0000256" key="12">
    <source>
        <dbReference type="ARBA" id="ARBA00034000"/>
    </source>
</evidence>
<evidence type="ECO:0000256" key="8">
    <source>
        <dbReference type="ARBA" id="ARBA00022801"/>
    </source>
</evidence>
<comment type="function">
    <text evidence="1">Removes C-terminal D-alanyl residues from sugar-peptide cell wall precursors.</text>
</comment>
<dbReference type="InterPro" id="IPR015956">
    <property type="entry name" value="Peniciliin-bd_prot_C_sf"/>
</dbReference>
<evidence type="ECO:0000256" key="3">
    <source>
        <dbReference type="ARBA" id="ARBA00007164"/>
    </source>
</evidence>
<evidence type="ECO:0000256" key="5">
    <source>
        <dbReference type="ARBA" id="ARBA00022645"/>
    </source>
</evidence>